<dbReference type="AlphaFoldDB" id="A0A849VJY8"/>
<keyword evidence="2" id="KW-1185">Reference proteome</keyword>
<reference evidence="1 2" key="1">
    <citation type="submission" date="2020-04" db="EMBL/GenBank/DDBJ databases">
        <title>Pseudoalteromonas caenipelagi sp. nov., isolated from a tidal flat.</title>
        <authorList>
            <person name="Park S."/>
            <person name="Yoon J.-H."/>
        </authorList>
    </citation>
    <scope>NUCLEOTIDE SEQUENCE [LARGE SCALE GENOMIC DNA]</scope>
    <source>
        <strain evidence="1 2">JBTF-M23</strain>
    </source>
</reference>
<gene>
    <name evidence="1" type="ORF">HG263_15440</name>
</gene>
<protein>
    <submittedName>
        <fullName evidence="1">ISAs1 family transposase</fullName>
    </submittedName>
</protein>
<sequence length="89" mass="10031">MFSWVNEQRFQSIKPIIAFDGKTLRGAIKKREDNLHLVSAFDCESGLTLYQHTLASKPNEMPAVRALLDVLDISDSIVTLSTSLNMRHV</sequence>
<dbReference type="NCBIfam" id="NF033564">
    <property type="entry name" value="transpos_ISAs1"/>
    <property type="match status" value="1"/>
</dbReference>
<dbReference type="PANTHER" id="PTHR30298">
    <property type="entry name" value="H REPEAT-ASSOCIATED PREDICTED TRANSPOSASE"/>
    <property type="match status" value="1"/>
</dbReference>
<comment type="caution">
    <text evidence="1">The sequence shown here is derived from an EMBL/GenBank/DDBJ whole genome shotgun (WGS) entry which is preliminary data.</text>
</comment>
<evidence type="ECO:0000313" key="1">
    <source>
        <dbReference type="EMBL" id="NOU51927.1"/>
    </source>
</evidence>
<dbReference type="InterPro" id="IPR047647">
    <property type="entry name" value="ISAs1_transpos"/>
</dbReference>
<accession>A0A849VJY8</accession>
<name>A0A849VJY8_9GAMM</name>
<dbReference type="Proteomes" id="UP000586305">
    <property type="component" value="Unassembled WGS sequence"/>
</dbReference>
<dbReference type="PANTHER" id="PTHR30298:SF0">
    <property type="entry name" value="PROTEIN YBFL-RELATED"/>
    <property type="match status" value="1"/>
</dbReference>
<evidence type="ECO:0000313" key="2">
    <source>
        <dbReference type="Proteomes" id="UP000586305"/>
    </source>
</evidence>
<proteinExistence type="predicted"/>
<dbReference type="InterPro" id="IPR051698">
    <property type="entry name" value="Transposase_11-like"/>
</dbReference>
<dbReference type="EMBL" id="JABBPG010000007">
    <property type="protein sequence ID" value="NOU51927.1"/>
    <property type="molecule type" value="Genomic_DNA"/>
</dbReference>
<organism evidence="1 2">
    <name type="scientific">Pseudoalteromonas caenipelagi</name>
    <dbReference type="NCBI Taxonomy" id="2726988"/>
    <lineage>
        <taxon>Bacteria</taxon>
        <taxon>Pseudomonadati</taxon>
        <taxon>Pseudomonadota</taxon>
        <taxon>Gammaproteobacteria</taxon>
        <taxon>Alteromonadales</taxon>
        <taxon>Pseudoalteromonadaceae</taxon>
        <taxon>Pseudoalteromonas</taxon>
    </lineage>
</organism>